<keyword evidence="4" id="KW-1185">Reference proteome</keyword>
<proteinExistence type="predicted"/>
<feature type="region of interest" description="Disordered" evidence="1">
    <location>
        <begin position="850"/>
        <end position="872"/>
    </location>
</feature>
<evidence type="ECO:0000313" key="4">
    <source>
        <dbReference type="Proteomes" id="UP001642484"/>
    </source>
</evidence>
<gene>
    <name evidence="3" type="ORF">CCMP2556_LOCUS36244</name>
</gene>
<feature type="compositionally biased region" description="Low complexity" evidence="1">
    <location>
        <begin position="214"/>
        <end position="225"/>
    </location>
</feature>
<accession>A0ABP0PC16</accession>
<protein>
    <submittedName>
        <fullName evidence="3">Uncharacterized protein</fullName>
    </submittedName>
</protein>
<feature type="transmembrane region" description="Helical" evidence="2">
    <location>
        <begin position="1321"/>
        <end position="1350"/>
    </location>
</feature>
<keyword evidence="2" id="KW-0472">Membrane</keyword>
<name>A0ABP0PC16_9DINO</name>
<feature type="region of interest" description="Disordered" evidence="1">
    <location>
        <begin position="598"/>
        <end position="628"/>
    </location>
</feature>
<evidence type="ECO:0000256" key="2">
    <source>
        <dbReference type="SAM" id="Phobius"/>
    </source>
</evidence>
<reference evidence="3 4" key="1">
    <citation type="submission" date="2024-02" db="EMBL/GenBank/DDBJ databases">
        <authorList>
            <person name="Chen Y."/>
            <person name="Shah S."/>
            <person name="Dougan E. K."/>
            <person name="Thang M."/>
            <person name="Chan C."/>
        </authorList>
    </citation>
    <scope>NUCLEOTIDE SEQUENCE [LARGE SCALE GENOMIC DNA]</scope>
</reference>
<keyword evidence="2" id="KW-0812">Transmembrane</keyword>
<evidence type="ECO:0000256" key="1">
    <source>
        <dbReference type="SAM" id="MobiDB-lite"/>
    </source>
</evidence>
<dbReference type="Proteomes" id="UP001642484">
    <property type="component" value="Unassembled WGS sequence"/>
</dbReference>
<organism evidence="3 4">
    <name type="scientific">Durusdinium trenchii</name>
    <dbReference type="NCBI Taxonomy" id="1381693"/>
    <lineage>
        <taxon>Eukaryota</taxon>
        <taxon>Sar</taxon>
        <taxon>Alveolata</taxon>
        <taxon>Dinophyceae</taxon>
        <taxon>Suessiales</taxon>
        <taxon>Symbiodiniaceae</taxon>
        <taxon>Durusdinium</taxon>
    </lineage>
</organism>
<feature type="region of interest" description="Disordered" evidence="1">
    <location>
        <begin position="171"/>
        <end position="227"/>
    </location>
</feature>
<sequence length="1471" mass="160601">MRPTSSTLTTLVTMRMTRIMAAAERSHGPRVHLDLVALAWDPGILLNFRLKRMSLRPLTTGVSAGSSLALALKILDWDHKDLLELYRSSSAPSFHPGSFLLGLLCGLLLYFVIEWLVTFRWAVIEWEGALQAPLMSQRVADLELEVSELRELVDKLSLVVSRLRREVSELRNRKQSGSDQAEEDRHSEDSFSLVGDSRRGGYPSSPPTCTQRVATAASTSSPQTARDISWAQQEEIAAGIGKFFVRCLNGSHRGSSGRDRIPLASRLWVVVRDYYGQIHSPVKVFKTWTSCKGIVKQYEDVGDSIFCGFPSAREAKDGGSQLPYLLVEGKLVASEDISVQLYFDDLDAGDIAFPLLLIAEFEGKSLVAVPFEAWHRQVTRRRMQPGALSEPAVIEVLAADGVDKTILEPEQYIKCWAGFLKPDLLTHLQPLVDYEDCTFTFGSYGEAHLLPAAESLVAAANEHFAFFSAGDGASSGGEVELLEAGRDADASGSGGLETRVETIEATLKQIGENMNTLLKKFPDSEQTTAPRVSALRKPTKQLAEKPKQPKVHFPHLDAGVVDAALQAGIPPHSLAMMEKLVTQNVRAKKVLEERSDVVLADPLSEEEDDSAGRRPVGGEESGGAPLDPMAATLSKLTTIVSFLAEDKKKVKTASRLDLALDSAQGSSASEAISLGSGKKTAAARRALRTTLSEHPEEIHMCIEKLMYEDLASQTLGPGQPPWGLNARAWVEHRSRINGYKTGAHCAWAFAGILDALVAGKVDLARARACLGLVQLDQAAIDKGSWVLAAELSLEQTPPMSVLSTHQGPNIQDGESPFSRLLDARWAEVTLGHLRDQEEFLTRRKNIGKNIGKSAKEESEESEEPAADMSSGLPGARASSIFVPGFLNSLPRLLLKTKGSLQGFLASIVQTPTGNDPVTSLPGASTWPLPLPYPEVFIRRACSRVPQAHLKRLICLQIAVLDWMFLGCPAAAPLLLRLGRRLNAKQWTVVRMLEHLAFDSNFPEFVTAAEMGRSAGKVEDFQDCLDALARAAVVLHGDLGGYSFMKPSKDASSSDAQLIRAGTIVSRAERNSVITAKPLIAKRLNFPPEPAFDPRPFFDAPTLERYESPISCGFKPEEVAELPPQVQVRATAAEKMELPADRVLVASGLDLKDFFYQFAVGQERCERNALAAPVSMTEAKDIFGEAFSWHEEPVWVGLSTLAMGDTMAVEFAQASHIGLCLQHGIATVEELITLHGSLPRGLLQVGIIVDDLIFLEQVVRGLPFTETEIESDRRVRKAELAYEATGLIHNPSKTFKKQLCSRFWGLEIDGEKGLLRSSSLRLWPVAFITMRVVSLGLATVGLLEALAGSWVSLYGVRRRMFCCLDIIFEPLCIADQKAVVRLSTELISEMTALVVLAPLAVVNLRATYLDRVIATDASGDCMAAVSAPCPVAVIKEVARHALRKGVWTKLLPSSRARDRMHGLLDSDDELPA</sequence>
<feature type="region of interest" description="Disordered" evidence="1">
    <location>
        <begin position="524"/>
        <end position="548"/>
    </location>
</feature>
<keyword evidence="2" id="KW-1133">Transmembrane helix</keyword>
<evidence type="ECO:0000313" key="3">
    <source>
        <dbReference type="EMBL" id="CAK9073590.1"/>
    </source>
</evidence>
<dbReference type="EMBL" id="CAXAMN010022906">
    <property type="protein sequence ID" value="CAK9073590.1"/>
    <property type="molecule type" value="Genomic_DNA"/>
</dbReference>
<comment type="caution">
    <text evidence="3">The sequence shown here is derived from an EMBL/GenBank/DDBJ whole genome shotgun (WGS) entry which is preliminary data.</text>
</comment>
<feature type="transmembrane region" description="Helical" evidence="2">
    <location>
        <begin position="94"/>
        <end position="113"/>
    </location>
</feature>